<organism evidence="3 4">
    <name type="scientific">Artemia franciscana</name>
    <name type="common">Brine shrimp</name>
    <name type="synonym">Artemia sanfranciscana</name>
    <dbReference type="NCBI Taxonomy" id="6661"/>
    <lineage>
        <taxon>Eukaryota</taxon>
        <taxon>Metazoa</taxon>
        <taxon>Ecdysozoa</taxon>
        <taxon>Arthropoda</taxon>
        <taxon>Crustacea</taxon>
        <taxon>Branchiopoda</taxon>
        <taxon>Anostraca</taxon>
        <taxon>Artemiidae</taxon>
        <taxon>Artemia</taxon>
    </lineage>
</organism>
<comment type="similarity">
    <text evidence="1">In the N-terminal section; belongs to the MoaB/Mog family.</text>
</comment>
<dbReference type="Proteomes" id="UP001187531">
    <property type="component" value="Unassembled WGS sequence"/>
</dbReference>
<dbReference type="InterPro" id="IPR036425">
    <property type="entry name" value="MoaB/Mog-like_dom_sf"/>
</dbReference>
<dbReference type="EMBL" id="JAVRJZ010000007">
    <property type="protein sequence ID" value="KAK2720472.1"/>
    <property type="molecule type" value="Genomic_DNA"/>
</dbReference>
<dbReference type="PANTHER" id="PTHR13939:SF0">
    <property type="entry name" value="NMN AMIDOHYDROLASE-LIKE PROTEIN YFAY"/>
    <property type="match status" value="1"/>
</dbReference>
<dbReference type="Pfam" id="PF00994">
    <property type="entry name" value="MoCF_biosynth"/>
    <property type="match status" value="1"/>
</dbReference>
<keyword evidence="4" id="KW-1185">Reference proteome</keyword>
<dbReference type="Pfam" id="PF24102">
    <property type="entry name" value="FLAD1_M"/>
    <property type="match status" value="1"/>
</dbReference>
<dbReference type="SUPFAM" id="SSF53218">
    <property type="entry name" value="Molybdenum cofactor biosynthesis proteins"/>
    <property type="match status" value="1"/>
</dbReference>
<dbReference type="InterPro" id="IPR056596">
    <property type="entry name" value="FLAD1_M"/>
</dbReference>
<evidence type="ECO:0000313" key="4">
    <source>
        <dbReference type="Proteomes" id="UP001187531"/>
    </source>
</evidence>
<accession>A0AA88IER1</accession>
<evidence type="ECO:0000313" key="3">
    <source>
        <dbReference type="EMBL" id="KAK2720472.1"/>
    </source>
</evidence>
<evidence type="ECO:0000256" key="1">
    <source>
        <dbReference type="ARBA" id="ARBA00007589"/>
    </source>
</evidence>
<reference evidence="3" key="1">
    <citation type="submission" date="2023-07" db="EMBL/GenBank/DDBJ databases">
        <title>Chromosome-level genome assembly of Artemia franciscana.</title>
        <authorList>
            <person name="Jo E."/>
        </authorList>
    </citation>
    <scope>NUCLEOTIDE SEQUENCE</scope>
    <source>
        <tissue evidence="3">Whole body</tissue>
    </source>
</reference>
<dbReference type="Gene3D" id="3.40.980.10">
    <property type="entry name" value="MoaB/Mog-like domain"/>
    <property type="match status" value="1"/>
</dbReference>
<comment type="caution">
    <text evidence="3">The sequence shown here is derived from an EMBL/GenBank/DDBJ whole genome shotgun (WGS) entry which is preliminary data.</text>
</comment>
<proteinExistence type="inferred from homology"/>
<gene>
    <name evidence="3" type="ORF">QYM36_004377</name>
</gene>
<name>A0AA88IER1_ARTSF</name>
<dbReference type="InterPro" id="IPR001453">
    <property type="entry name" value="MoaB/Mog_dom"/>
</dbReference>
<feature type="domain" description="MoaB/Mog" evidence="2">
    <location>
        <begin position="37"/>
        <end position="188"/>
    </location>
</feature>
<evidence type="ECO:0000259" key="2">
    <source>
        <dbReference type="SMART" id="SM00852"/>
    </source>
</evidence>
<dbReference type="PANTHER" id="PTHR13939">
    <property type="entry name" value="NICOTINAMIDE-NUCLEOTIDE AMIDOHYDROLASE PNCC"/>
    <property type="match status" value="1"/>
</dbReference>
<dbReference type="SMART" id="SM00852">
    <property type="entry name" value="MoCF_biosynth"/>
    <property type="match status" value="1"/>
</dbReference>
<sequence length="336" mass="38410">MGQSEYSNMLLNRLKLRLKSLTLLPKRAIMSTKNTVVIIVTGDEILKGQTQDTNSHFLCQRLYKLGVKVGKISTISDDIDEIASEVKDFSQRIQYVITPGGIGPTHDDITLEGIAKAFNEKLILYLEYCTFFIDYVLANRNSDGKYKSIRNKDLLNMNAEEVKNLVSEFPVFKMALLPESTQPQFLRNESSELVSKFPIAQLDEVSMAGILNRAVVQFFGRIIFGSYPKVDHSYYGTKVTLEAKAEKDMQEGHEYLMKNLPENAVVHYDTNPFEDAWDKLQKIIELQDLHFQKLVKNSIEGKPKLLAYYVGILSKSDRNTLKIKTWTLKHIWSITL</sequence>
<protein>
    <recommendedName>
        <fullName evidence="2">MoaB/Mog domain-containing protein</fullName>
    </recommendedName>
</protein>
<dbReference type="AlphaFoldDB" id="A0AA88IER1"/>
<dbReference type="InterPro" id="IPR050101">
    <property type="entry name" value="CinA"/>
</dbReference>